<evidence type="ECO:0000313" key="3">
    <source>
        <dbReference type="Proteomes" id="UP000647339"/>
    </source>
</evidence>
<keyword evidence="1" id="KW-0732">Signal</keyword>
<gene>
    <name evidence="2" type="ORF">GCM10011339_25170</name>
</gene>
<name>A0ABQ1V2V0_9BACT</name>
<proteinExistence type="predicted"/>
<feature type="chain" id="PRO_5045792295" description="DUF4252 domain-containing protein" evidence="1">
    <location>
        <begin position="20"/>
        <end position="157"/>
    </location>
</feature>
<accession>A0ABQ1V2V0</accession>
<evidence type="ECO:0000313" key="2">
    <source>
        <dbReference type="EMBL" id="GGF35744.1"/>
    </source>
</evidence>
<organism evidence="2 3">
    <name type="scientific">Echinicola rosea</name>
    <dbReference type="NCBI Taxonomy" id="1807691"/>
    <lineage>
        <taxon>Bacteria</taxon>
        <taxon>Pseudomonadati</taxon>
        <taxon>Bacteroidota</taxon>
        <taxon>Cytophagia</taxon>
        <taxon>Cytophagales</taxon>
        <taxon>Cyclobacteriaceae</taxon>
        <taxon>Echinicola</taxon>
    </lineage>
</organism>
<reference evidence="3" key="1">
    <citation type="journal article" date="2019" name="Int. J. Syst. Evol. Microbiol.">
        <title>The Global Catalogue of Microorganisms (GCM) 10K type strain sequencing project: providing services to taxonomists for standard genome sequencing and annotation.</title>
        <authorList>
            <consortium name="The Broad Institute Genomics Platform"/>
            <consortium name="The Broad Institute Genome Sequencing Center for Infectious Disease"/>
            <person name="Wu L."/>
            <person name="Ma J."/>
        </authorList>
    </citation>
    <scope>NUCLEOTIDE SEQUENCE [LARGE SCALE GENOMIC DNA]</scope>
    <source>
        <strain evidence="3">CGMCC 1.15407</strain>
    </source>
</reference>
<dbReference type="Proteomes" id="UP000647339">
    <property type="component" value="Unassembled WGS sequence"/>
</dbReference>
<evidence type="ECO:0008006" key="4">
    <source>
        <dbReference type="Google" id="ProtNLM"/>
    </source>
</evidence>
<feature type="signal peptide" evidence="1">
    <location>
        <begin position="1"/>
        <end position="19"/>
    </location>
</feature>
<evidence type="ECO:0000256" key="1">
    <source>
        <dbReference type="SAM" id="SignalP"/>
    </source>
</evidence>
<keyword evidence="3" id="KW-1185">Reference proteome</keyword>
<dbReference type="RefSeq" id="WP_137401227.1">
    <property type="nucleotide sequence ID" value="NZ_BMIU01000011.1"/>
</dbReference>
<protein>
    <recommendedName>
        <fullName evidence="4">DUF4252 domain-containing protein</fullName>
    </recommendedName>
</protein>
<sequence>MKRILIVLALMGMGVMTQAQSKSVDALFEKYQEDEDFFHLDLAGSFFDFADGLDFDFDEDGMKTIAKSVDRMKFFKLPVGRDIAKADFKDLQKGLRKERYDLMMELAEKDNQVIIYSKGGDILSDLVLMIGGDDDDDFMVIELEGEFESKAIAQAMP</sequence>
<dbReference type="EMBL" id="BMIU01000011">
    <property type="protein sequence ID" value="GGF35744.1"/>
    <property type="molecule type" value="Genomic_DNA"/>
</dbReference>
<dbReference type="Pfam" id="PF14060">
    <property type="entry name" value="DUF4252"/>
    <property type="match status" value="1"/>
</dbReference>
<dbReference type="InterPro" id="IPR025348">
    <property type="entry name" value="DUF4252"/>
</dbReference>
<comment type="caution">
    <text evidence="2">The sequence shown here is derived from an EMBL/GenBank/DDBJ whole genome shotgun (WGS) entry which is preliminary data.</text>
</comment>